<evidence type="ECO:0000313" key="2">
    <source>
        <dbReference type="EMBL" id="OUJ08969.1"/>
    </source>
</evidence>
<proteinExistence type="predicted"/>
<evidence type="ECO:0000313" key="3">
    <source>
        <dbReference type="Proteomes" id="UP000194931"/>
    </source>
</evidence>
<comment type="caution">
    <text evidence="2">The sequence shown here is derived from an EMBL/GenBank/DDBJ whole genome shotgun (WGS) entry which is preliminary data.</text>
</comment>
<feature type="domain" description="Terminase large subunit-like ATPase" evidence="1">
    <location>
        <begin position="44"/>
        <end position="134"/>
    </location>
</feature>
<keyword evidence="3" id="KW-1185">Reference proteome</keyword>
<dbReference type="Pfam" id="PF03354">
    <property type="entry name" value="TerL_ATPase"/>
    <property type="match status" value="1"/>
</dbReference>
<dbReference type="EMBL" id="JOPJ01000103">
    <property type="protein sequence ID" value="OUJ08969.1"/>
    <property type="molecule type" value="Genomic_DNA"/>
</dbReference>
<dbReference type="Gene3D" id="3.40.50.300">
    <property type="entry name" value="P-loop containing nucleotide triphosphate hydrolases"/>
    <property type="match status" value="1"/>
</dbReference>
<gene>
    <name evidence="2" type="ORF">HK26_01175</name>
</gene>
<evidence type="ECO:0000259" key="1">
    <source>
        <dbReference type="Pfam" id="PF03354"/>
    </source>
</evidence>
<dbReference type="InterPro" id="IPR046461">
    <property type="entry name" value="TerL_ATPase"/>
</dbReference>
<feature type="non-terminal residue" evidence="2">
    <location>
        <position position="151"/>
    </location>
</feature>
<dbReference type="InterPro" id="IPR027417">
    <property type="entry name" value="P-loop_NTPase"/>
</dbReference>
<accession>A0A252BPS9</accession>
<dbReference type="AlphaFoldDB" id="A0A252BPS9"/>
<protein>
    <submittedName>
        <fullName evidence="2">Terminase</fullName>
    </submittedName>
</protein>
<name>A0A252BPS9_9PROT</name>
<sequence>MPDLPHLDVARANWAVRIFNRLRIPDVPGTPTLENACGEWFREIVMALHGSLDANTRQRMIRELFLLVPKKNAKTTLGAALMLTSVMINDRPRAEFLIVAPTKEIAQLAFDQATGMIDLDRGLRKRFHIQAHKKTITFLQTGATLQIKTFS</sequence>
<organism evidence="2 3">
    <name type="scientific">Acetobacter okinawensis</name>
    <dbReference type="NCBI Taxonomy" id="1076594"/>
    <lineage>
        <taxon>Bacteria</taxon>
        <taxon>Pseudomonadati</taxon>
        <taxon>Pseudomonadota</taxon>
        <taxon>Alphaproteobacteria</taxon>
        <taxon>Acetobacterales</taxon>
        <taxon>Acetobacteraceae</taxon>
        <taxon>Acetobacter</taxon>
    </lineage>
</organism>
<dbReference type="Proteomes" id="UP000194931">
    <property type="component" value="Unassembled WGS sequence"/>
</dbReference>
<reference evidence="3" key="1">
    <citation type="submission" date="2014-06" db="EMBL/GenBank/DDBJ databases">
        <authorList>
            <person name="Winans N.J."/>
            <person name="Newell P.D."/>
            <person name="Douglas A.E."/>
        </authorList>
    </citation>
    <scope>NUCLEOTIDE SEQUENCE [LARGE SCALE GENOMIC DNA]</scope>
</reference>